<dbReference type="InterPro" id="IPR002346">
    <property type="entry name" value="Mopterin_DH_FAD-bd"/>
</dbReference>
<dbReference type="Pfam" id="PF03450">
    <property type="entry name" value="CO_deh_flav_C"/>
    <property type="match status" value="1"/>
</dbReference>
<evidence type="ECO:0000259" key="1">
    <source>
        <dbReference type="PROSITE" id="PS51387"/>
    </source>
</evidence>
<reference evidence="2 3" key="1">
    <citation type="submission" date="2020-04" db="EMBL/GenBank/DDBJ databases">
        <authorList>
            <person name="Zheng R.K."/>
            <person name="Sun C.M."/>
        </authorList>
    </citation>
    <scope>NUCLEOTIDE SEQUENCE [LARGE SCALE GENOMIC DNA]</scope>
    <source>
        <strain evidence="3">zrk29</strain>
    </source>
</reference>
<dbReference type="InterPro" id="IPR036683">
    <property type="entry name" value="CO_DH_flav_C_dom_sf"/>
</dbReference>
<dbReference type="Pfam" id="PF00941">
    <property type="entry name" value="FAD_binding_5"/>
    <property type="match status" value="1"/>
</dbReference>
<evidence type="ECO:0000313" key="2">
    <source>
        <dbReference type="EMBL" id="QLY39497.1"/>
    </source>
</evidence>
<gene>
    <name evidence="2" type="ORF">HF295_00920</name>
</gene>
<dbReference type="InterPro" id="IPR036318">
    <property type="entry name" value="FAD-bd_PCMH-like_sf"/>
</dbReference>
<dbReference type="PANTHER" id="PTHR42659">
    <property type="entry name" value="XANTHINE DEHYDROGENASE SUBUNIT C-RELATED"/>
    <property type="match status" value="1"/>
</dbReference>
<dbReference type="InterPro" id="IPR051312">
    <property type="entry name" value="Diverse_Substr_Oxidored"/>
</dbReference>
<dbReference type="EMBL" id="CP051151">
    <property type="protein sequence ID" value="QLY39497.1"/>
    <property type="molecule type" value="Genomic_DNA"/>
</dbReference>
<dbReference type="SUPFAM" id="SSF55447">
    <property type="entry name" value="CO dehydrogenase flavoprotein C-terminal domain-like"/>
    <property type="match status" value="1"/>
</dbReference>
<dbReference type="SUPFAM" id="SSF56176">
    <property type="entry name" value="FAD-binding/transporter-associated domain-like"/>
    <property type="match status" value="1"/>
</dbReference>
<dbReference type="GO" id="GO:0016491">
    <property type="term" value="F:oxidoreductase activity"/>
    <property type="evidence" value="ECO:0007669"/>
    <property type="project" value="InterPro"/>
</dbReference>
<dbReference type="PANTHER" id="PTHR42659:SF9">
    <property type="entry name" value="XANTHINE DEHYDROGENASE FAD-BINDING SUBUNIT XDHB-RELATED"/>
    <property type="match status" value="1"/>
</dbReference>
<dbReference type="GO" id="GO:0071949">
    <property type="term" value="F:FAD binding"/>
    <property type="evidence" value="ECO:0007669"/>
    <property type="project" value="InterPro"/>
</dbReference>
<organism evidence="2 3">
    <name type="scientific">Hujiaoplasma nucleasis</name>
    <dbReference type="NCBI Taxonomy" id="2725268"/>
    <lineage>
        <taxon>Bacteria</taxon>
        <taxon>Bacillati</taxon>
        <taxon>Mycoplasmatota</taxon>
        <taxon>Mollicutes</taxon>
        <taxon>Candidatus Izemoplasmatales</taxon>
        <taxon>Hujiaoplasmataceae</taxon>
        <taxon>Hujiaoplasma</taxon>
    </lineage>
</organism>
<proteinExistence type="predicted"/>
<sequence length="263" mass="29684">MNINNYVIVDSLEQAYRILIDDKKNMIIGGGAWIKLSVKDVNQLISLDKLSLEYIREDGDYIEIGSMTSLRMIERHPLITNLCDGILAKAIAKIMGVGIRNLATIGGSIMGKFSFSDILPVLLVLNCDLKFYKRGRITIDEFMNDKSIKDDILISISIKSIHGKSYFKKVSNTPLDFSWVNIAIIKNQNYSIAVGSRPGIAKLCYKAMAYLNQEKDITDQVIDLVLDKAIEELELSGNLRASQEYREVLVRTYLKRGLKQVIK</sequence>
<dbReference type="PROSITE" id="PS51387">
    <property type="entry name" value="FAD_PCMH"/>
    <property type="match status" value="1"/>
</dbReference>
<dbReference type="RefSeq" id="WP_312031967.1">
    <property type="nucleotide sequence ID" value="NZ_CP051151.1"/>
</dbReference>
<dbReference type="Gene3D" id="3.30.465.10">
    <property type="match status" value="1"/>
</dbReference>
<dbReference type="Gene3D" id="3.30.390.50">
    <property type="entry name" value="CO dehydrogenase flavoprotein, C-terminal domain"/>
    <property type="match status" value="1"/>
</dbReference>
<dbReference type="InterPro" id="IPR016166">
    <property type="entry name" value="FAD-bd_PCMH"/>
</dbReference>
<accession>A0A7L6N2P4</accession>
<name>A0A7L6N2P4_9MOLU</name>
<dbReference type="Proteomes" id="UP000512167">
    <property type="component" value="Chromosome"/>
</dbReference>
<dbReference type="SMART" id="SM01092">
    <property type="entry name" value="CO_deh_flav_C"/>
    <property type="match status" value="1"/>
</dbReference>
<dbReference type="AlphaFoldDB" id="A0A7L6N2P4"/>
<dbReference type="InterPro" id="IPR005107">
    <property type="entry name" value="CO_DH_flav_C"/>
</dbReference>
<dbReference type="KEGG" id="tbk:HF295_00920"/>
<protein>
    <submittedName>
        <fullName evidence="2">FAD-binding protein</fullName>
    </submittedName>
</protein>
<feature type="domain" description="FAD-binding PCMH-type" evidence="1">
    <location>
        <begin position="1"/>
        <end position="163"/>
    </location>
</feature>
<evidence type="ECO:0000313" key="3">
    <source>
        <dbReference type="Proteomes" id="UP000512167"/>
    </source>
</evidence>
<dbReference type="InterPro" id="IPR016169">
    <property type="entry name" value="FAD-bd_PCMH_sub2"/>
</dbReference>
<keyword evidence="3" id="KW-1185">Reference proteome</keyword>